<evidence type="ECO:0000313" key="9">
    <source>
        <dbReference type="Proteomes" id="UP000580839"/>
    </source>
</evidence>
<proteinExistence type="inferred from homology"/>
<dbReference type="InterPro" id="IPR005238">
    <property type="entry name" value="ComB-like"/>
</dbReference>
<evidence type="ECO:0000256" key="7">
    <source>
        <dbReference type="ARBA" id="ARBA00033711"/>
    </source>
</evidence>
<dbReference type="Proteomes" id="UP000580839">
    <property type="component" value="Unassembled WGS sequence"/>
</dbReference>
<evidence type="ECO:0000256" key="2">
    <source>
        <dbReference type="ARBA" id="ARBA00009997"/>
    </source>
</evidence>
<protein>
    <recommendedName>
        <fullName evidence="4">Probable 2-phosphosulfolactate phosphatase</fullName>
        <ecNumber evidence="3">3.1.3.71</ecNumber>
    </recommendedName>
</protein>
<sequence length="207" mass="21895">MLQPHEARPRGPLEAALVVDVLRATTTLTAALSNGAREVIPVATPAEGFAARARRPDALLCGERGGRIVDGFDLGNSPFEYTAERVRGRTLVFASTNGSLALLAARGLRRVPASFANLTAAVDRVWRASGIVIVCAGKEGAFALVQPRDQQAGAGSVLERECTFLAGAVRSLVEGSRHGRDLSAMGRDYARDVTWCATLDSMSAAFE</sequence>
<keyword evidence="5" id="KW-0378">Hydrolase</keyword>
<comment type="caution">
    <text evidence="8">The sequence shown here is derived from an EMBL/GenBank/DDBJ whole genome shotgun (WGS) entry which is preliminary data.</text>
</comment>
<dbReference type="EC" id="3.1.3.71" evidence="3"/>
<comment type="catalytic activity">
    <reaction evidence="7">
        <text>(2R)-O-phospho-3-sulfolactate + H2O = (2R)-3-sulfolactate + phosphate</text>
        <dbReference type="Rhea" id="RHEA:23416"/>
        <dbReference type="ChEBI" id="CHEBI:15377"/>
        <dbReference type="ChEBI" id="CHEBI:15597"/>
        <dbReference type="ChEBI" id="CHEBI:43474"/>
        <dbReference type="ChEBI" id="CHEBI:58738"/>
        <dbReference type="EC" id="3.1.3.71"/>
    </reaction>
</comment>
<evidence type="ECO:0000256" key="5">
    <source>
        <dbReference type="ARBA" id="ARBA00022801"/>
    </source>
</evidence>
<feature type="non-terminal residue" evidence="8">
    <location>
        <position position="207"/>
    </location>
</feature>
<evidence type="ECO:0000256" key="3">
    <source>
        <dbReference type="ARBA" id="ARBA00012953"/>
    </source>
</evidence>
<evidence type="ECO:0000256" key="1">
    <source>
        <dbReference type="ARBA" id="ARBA00001946"/>
    </source>
</evidence>
<keyword evidence="6" id="KW-0460">Magnesium</keyword>
<gene>
    <name evidence="8" type="ORF">HOP12_05965</name>
</gene>
<name>A0A849SJ88_UNCEI</name>
<dbReference type="InterPro" id="IPR036702">
    <property type="entry name" value="ComB-like_sf"/>
</dbReference>
<dbReference type="Pfam" id="PF04029">
    <property type="entry name" value="2-ph_phosp"/>
    <property type="match status" value="1"/>
</dbReference>
<dbReference type="AlphaFoldDB" id="A0A849SJ88"/>
<comment type="cofactor">
    <cofactor evidence="1">
        <name>Mg(2+)</name>
        <dbReference type="ChEBI" id="CHEBI:18420"/>
    </cofactor>
</comment>
<evidence type="ECO:0000256" key="6">
    <source>
        <dbReference type="ARBA" id="ARBA00022842"/>
    </source>
</evidence>
<dbReference type="PANTHER" id="PTHR37311:SF1">
    <property type="entry name" value="2-PHOSPHOSULFOLACTATE PHOSPHATASE-RELATED"/>
    <property type="match status" value="1"/>
</dbReference>
<dbReference type="GO" id="GO:0050545">
    <property type="term" value="F:sulfopyruvate decarboxylase activity"/>
    <property type="evidence" value="ECO:0007669"/>
    <property type="project" value="TreeGrafter"/>
</dbReference>
<accession>A0A849SJ88</accession>
<dbReference type="GO" id="GO:0050532">
    <property type="term" value="F:2-phosphosulfolactate phosphatase activity"/>
    <property type="evidence" value="ECO:0007669"/>
    <property type="project" value="UniProtKB-EC"/>
</dbReference>
<evidence type="ECO:0000256" key="4">
    <source>
        <dbReference type="ARBA" id="ARBA00021948"/>
    </source>
</evidence>
<reference evidence="8 9" key="1">
    <citation type="submission" date="2020-04" db="EMBL/GenBank/DDBJ databases">
        <title>Metagenomic profiling of ammonia- and methane-oxidizing microorganisms in a Dutch drinking water treatment plant.</title>
        <authorList>
            <person name="Poghosyan L."/>
            <person name="Leucker S."/>
        </authorList>
    </citation>
    <scope>NUCLEOTIDE SEQUENCE [LARGE SCALE GENOMIC DNA]</scope>
    <source>
        <strain evidence="8">S-RSF-IL-03</strain>
    </source>
</reference>
<dbReference type="PANTHER" id="PTHR37311">
    <property type="entry name" value="2-PHOSPHOSULFOLACTATE PHOSPHATASE-RELATED"/>
    <property type="match status" value="1"/>
</dbReference>
<organism evidence="8 9">
    <name type="scientific">Eiseniibacteriota bacterium</name>
    <dbReference type="NCBI Taxonomy" id="2212470"/>
    <lineage>
        <taxon>Bacteria</taxon>
        <taxon>Candidatus Eiseniibacteriota</taxon>
    </lineage>
</organism>
<dbReference type="EMBL" id="JABFRW010000067">
    <property type="protein sequence ID" value="NOT33703.1"/>
    <property type="molecule type" value="Genomic_DNA"/>
</dbReference>
<dbReference type="GO" id="GO:0000287">
    <property type="term" value="F:magnesium ion binding"/>
    <property type="evidence" value="ECO:0007669"/>
    <property type="project" value="InterPro"/>
</dbReference>
<evidence type="ECO:0000313" key="8">
    <source>
        <dbReference type="EMBL" id="NOT33703.1"/>
    </source>
</evidence>
<dbReference type="SUPFAM" id="SSF142823">
    <property type="entry name" value="ComB-like"/>
    <property type="match status" value="1"/>
</dbReference>
<dbReference type="Gene3D" id="3.90.1560.10">
    <property type="entry name" value="ComB-like"/>
    <property type="match status" value="1"/>
</dbReference>
<comment type="similarity">
    <text evidence="2">Belongs to the ComB family.</text>
</comment>